<sequence>MKLRDKTTKDTQGDTDCPEDESYGDEDELYPCSWVPEIITRGPFLQREGGFSEPQPAFRVLNPDTPSFVPQSPTHLPERPTHELQPETPLISSERSVSVTPPTSHCRAPDHVIIDIPEPNMTLISPVRETTDLIPTDPVGADTDNVASESLESENTSWFFLRDEFFCSTVIHIVRCCPVEALGSTTIRITRHAAGRLLVHRDQCGHRCGMERF</sequence>
<protein>
    <submittedName>
        <fullName evidence="2">Unnamed protein product</fullName>
    </submittedName>
</protein>
<dbReference type="AlphaFoldDB" id="A0AAV1GME5"/>
<accession>A0AAV1GME5</accession>
<feature type="compositionally biased region" description="Polar residues" evidence="1">
    <location>
        <begin position="90"/>
        <end position="103"/>
    </location>
</feature>
<evidence type="ECO:0000256" key="1">
    <source>
        <dbReference type="SAM" id="MobiDB-lite"/>
    </source>
</evidence>
<evidence type="ECO:0000313" key="3">
    <source>
        <dbReference type="Proteomes" id="UP001178508"/>
    </source>
</evidence>
<feature type="compositionally biased region" description="Acidic residues" evidence="1">
    <location>
        <begin position="16"/>
        <end position="29"/>
    </location>
</feature>
<name>A0AAV1GME5_XYRNO</name>
<dbReference type="Proteomes" id="UP001178508">
    <property type="component" value="Chromosome 15"/>
</dbReference>
<dbReference type="EMBL" id="OY660878">
    <property type="protein sequence ID" value="CAJ1074269.1"/>
    <property type="molecule type" value="Genomic_DNA"/>
</dbReference>
<proteinExistence type="predicted"/>
<keyword evidence="3" id="KW-1185">Reference proteome</keyword>
<feature type="region of interest" description="Disordered" evidence="1">
    <location>
        <begin position="1"/>
        <end position="29"/>
    </location>
</feature>
<evidence type="ECO:0000313" key="2">
    <source>
        <dbReference type="EMBL" id="CAJ1074269.1"/>
    </source>
</evidence>
<feature type="compositionally biased region" description="Basic and acidic residues" evidence="1">
    <location>
        <begin position="1"/>
        <end position="12"/>
    </location>
</feature>
<organism evidence="2 3">
    <name type="scientific">Xyrichtys novacula</name>
    <name type="common">Pearly razorfish</name>
    <name type="synonym">Hemipteronotus novacula</name>
    <dbReference type="NCBI Taxonomy" id="13765"/>
    <lineage>
        <taxon>Eukaryota</taxon>
        <taxon>Metazoa</taxon>
        <taxon>Chordata</taxon>
        <taxon>Craniata</taxon>
        <taxon>Vertebrata</taxon>
        <taxon>Euteleostomi</taxon>
        <taxon>Actinopterygii</taxon>
        <taxon>Neopterygii</taxon>
        <taxon>Teleostei</taxon>
        <taxon>Neoteleostei</taxon>
        <taxon>Acanthomorphata</taxon>
        <taxon>Eupercaria</taxon>
        <taxon>Labriformes</taxon>
        <taxon>Labridae</taxon>
        <taxon>Xyrichtys</taxon>
    </lineage>
</organism>
<feature type="compositionally biased region" description="Basic and acidic residues" evidence="1">
    <location>
        <begin position="76"/>
        <end position="85"/>
    </location>
</feature>
<feature type="region of interest" description="Disordered" evidence="1">
    <location>
        <begin position="69"/>
        <end position="104"/>
    </location>
</feature>
<gene>
    <name evidence="2" type="ORF">XNOV1_A025846</name>
</gene>
<reference evidence="2" key="1">
    <citation type="submission" date="2023-08" db="EMBL/GenBank/DDBJ databases">
        <authorList>
            <person name="Alioto T."/>
            <person name="Alioto T."/>
            <person name="Gomez Garrido J."/>
        </authorList>
    </citation>
    <scope>NUCLEOTIDE SEQUENCE</scope>
</reference>